<dbReference type="Proteomes" id="UP000523000">
    <property type="component" value="Unassembled WGS sequence"/>
</dbReference>
<dbReference type="EMBL" id="JACHVS010000002">
    <property type="protein sequence ID" value="MBB2996939.1"/>
    <property type="molecule type" value="Genomic_DNA"/>
</dbReference>
<dbReference type="PANTHER" id="PTHR36849:SF1">
    <property type="entry name" value="CYTOPLASMIC PROTEIN"/>
    <property type="match status" value="1"/>
</dbReference>
<dbReference type="RefSeq" id="WP_183512509.1">
    <property type="nucleotide sequence ID" value="NZ_BAABGK010000109.1"/>
</dbReference>
<dbReference type="PANTHER" id="PTHR36849">
    <property type="entry name" value="CYTOPLASMIC PROTEIN-RELATED"/>
    <property type="match status" value="1"/>
</dbReference>
<name>A0A839QL48_9MICC</name>
<dbReference type="AlphaFoldDB" id="A0A839QL48"/>
<gene>
    <name evidence="1" type="ORF">E9229_003186</name>
</gene>
<evidence type="ECO:0000313" key="1">
    <source>
        <dbReference type="EMBL" id="MBB2996939.1"/>
    </source>
</evidence>
<protein>
    <submittedName>
        <fullName evidence="1">Uncharacterized protein YeaO (DUF488 family)</fullName>
    </submittedName>
</protein>
<accession>A0A839QL48</accession>
<sequence>MGKFRMMRVYDQADGGYRVLVDRLWPRGMSRELAQLDEWAKDVAPSTELRSAFGHREERFEEFKNLYLAELENGPAAAEVDRLLGLAKSKEDIVLLFGAKDTEHNQAVVLLEHLNEAMSGAG</sequence>
<dbReference type="Pfam" id="PF22752">
    <property type="entry name" value="DUF488-N3i"/>
    <property type="match status" value="1"/>
</dbReference>
<dbReference type="InterPro" id="IPR052552">
    <property type="entry name" value="YeaO-like"/>
</dbReference>
<comment type="caution">
    <text evidence="1">The sequence shown here is derived from an EMBL/GenBank/DDBJ whole genome shotgun (WGS) entry which is preliminary data.</text>
</comment>
<keyword evidence="2" id="KW-1185">Reference proteome</keyword>
<organism evidence="1 2">
    <name type="scientific">Paeniglutamicibacter cryotolerans</name>
    <dbReference type="NCBI Taxonomy" id="670079"/>
    <lineage>
        <taxon>Bacteria</taxon>
        <taxon>Bacillati</taxon>
        <taxon>Actinomycetota</taxon>
        <taxon>Actinomycetes</taxon>
        <taxon>Micrococcales</taxon>
        <taxon>Micrococcaceae</taxon>
        <taxon>Paeniglutamicibacter</taxon>
    </lineage>
</organism>
<proteinExistence type="predicted"/>
<evidence type="ECO:0000313" key="2">
    <source>
        <dbReference type="Proteomes" id="UP000523000"/>
    </source>
</evidence>
<reference evidence="1 2" key="1">
    <citation type="submission" date="2020-08" db="EMBL/GenBank/DDBJ databases">
        <title>Sequencing the genomes of 1000 actinobacteria strains.</title>
        <authorList>
            <person name="Klenk H.-P."/>
        </authorList>
    </citation>
    <scope>NUCLEOTIDE SEQUENCE [LARGE SCALE GENOMIC DNA]</scope>
    <source>
        <strain evidence="1 2">DSM 22826</strain>
    </source>
</reference>